<protein>
    <submittedName>
        <fullName evidence="1">Uncharacterized protein</fullName>
    </submittedName>
</protein>
<reference evidence="1" key="2">
    <citation type="submission" date="2022-09" db="EMBL/GenBank/DDBJ databases">
        <authorList>
            <person name="Sun Q."/>
            <person name="Ohkuma M."/>
        </authorList>
    </citation>
    <scope>NUCLEOTIDE SEQUENCE</scope>
    <source>
        <strain evidence="1">JCM 3093</strain>
    </source>
</reference>
<name>A0AA37F4A3_9ACTN</name>
<proteinExistence type="predicted"/>
<comment type="caution">
    <text evidence="1">The sequence shown here is derived from an EMBL/GenBank/DDBJ whole genome shotgun (WGS) entry which is preliminary data.</text>
</comment>
<reference evidence="1" key="1">
    <citation type="journal article" date="2014" name="Int. J. Syst. Evol. Microbiol.">
        <title>Complete genome sequence of Corynebacterium casei LMG S-19264T (=DSM 44701T), isolated from a smear-ripened cheese.</title>
        <authorList>
            <consortium name="US DOE Joint Genome Institute (JGI-PGF)"/>
            <person name="Walter F."/>
            <person name="Albersmeier A."/>
            <person name="Kalinowski J."/>
            <person name="Ruckert C."/>
        </authorList>
    </citation>
    <scope>NUCLEOTIDE SEQUENCE</scope>
    <source>
        <strain evidence="1">JCM 3093</strain>
    </source>
</reference>
<sequence>MRYDATHVREPALRLSWLALALADANEPEEAVHTASRMLHLSAGLTSGRTTQCARVILARLKPCADVP</sequence>
<dbReference type="AlphaFoldDB" id="A0AA37F4A3"/>
<evidence type="ECO:0000313" key="1">
    <source>
        <dbReference type="EMBL" id="GGK63658.1"/>
    </source>
</evidence>
<dbReference type="RefSeq" id="WP_191894785.1">
    <property type="nucleotide sequence ID" value="NZ_BMQD01000006.1"/>
</dbReference>
<dbReference type="EMBL" id="BMQD01000006">
    <property type="protein sequence ID" value="GGK63658.1"/>
    <property type="molecule type" value="Genomic_DNA"/>
</dbReference>
<gene>
    <name evidence="1" type="ORF">GCM10010126_23750</name>
</gene>
<accession>A0AA37F4A3</accession>
<evidence type="ECO:0000313" key="2">
    <source>
        <dbReference type="Proteomes" id="UP000627984"/>
    </source>
</evidence>
<dbReference type="Proteomes" id="UP000627984">
    <property type="component" value="Unassembled WGS sequence"/>
</dbReference>
<organism evidence="1 2">
    <name type="scientific">Planomonospora parontospora</name>
    <dbReference type="NCBI Taxonomy" id="58119"/>
    <lineage>
        <taxon>Bacteria</taxon>
        <taxon>Bacillati</taxon>
        <taxon>Actinomycetota</taxon>
        <taxon>Actinomycetes</taxon>
        <taxon>Streptosporangiales</taxon>
        <taxon>Streptosporangiaceae</taxon>
        <taxon>Planomonospora</taxon>
    </lineage>
</organism>